<evidence type="ECO:0000256" key="4">
    <source>
        <dbReference type="ARBA" id="ARBA00022786"/>
    </source>
</evidence>
<dbReference type="EMBL" id="AZNH01000124">
    <property type="protein sequence ID" value="KID81732.1"/>
    <property type="molecule type" value="Genomic_DNA"/>
</dbReference>
<feature type="domain" description="DUF3638" evidence="9">
    <location>
        <begin position="2027"/>
        <end position="2250"/>
    </location>
</feature>
<evidence type="ECO:0000256" key="1">
    <source>
        <dbReference type="ARBA" id="ARBA00000707"/>
    </source>
</evidence>
<evidence type="ECO:0000256" key="7">
    <source>
        <dbReference type="SAM" id="Coils"/>
    </source>
</evidence>
<dbReference type="InterPro" id="IPR022099">
    <property type="entry name" value="DUF3638"/>
</dbReference>
<feature type="domain" description="DUF3645" evidence="10">
    <location>
        <begin position="2372"/>
        <end position="2406"/>
    </location>
</feature>
<dbReference type="Pfam" id="PF20255">
    <property type="entry name" value="DUF6606"/>
    <property type="match status" value="1"/>
</dbReference>
<evidence type="ECO:0000256" key="3">
    <source>
        <dbReference type="ARBA" id="ARBA00022670"/>
    </source>
</evidence>
<organism evidence="12 13">
    <name type="scientific">Metarhizium guizhouense (strain ARSEF 977)</name>
    <dbReference type="NCBI Taxonomy" id="1276136"/>
    <lineage>
        <taxon>Eukaryota</taxon>
        <taxon>Fungi</taxon>
        <taxon>Dikarya</taxon>
        <taxon>Ascomycota</taxon>
        <taxon>Pezizomycotina</taxon>
        <taxon>Sordariomycetes</taxon>
        <taxon>Hypocreomycetidae</taxon>
        <taxon>Hypocreales</taxon>
        <taxon>Clavicipitaceae</taxon>
        <taxon>Metarhizium</taxon>
    </lineage>
</organism>
<protein>
    <recommendedName>
        <fullName evidence="2">ubiquitinyl hydrolase 1</fullName>
        <ecNumber evidence="2">3.4.19.12</ecNumber>
    </recommendedName>
</protein>
<sequence>MDGAAYHVLSEGEIYHVIQHVFLPPKLPQSGDDPQALAYETSLLATTSDALLRFGSYVEPEFKSVVDVTYYAVRCLRDLRDNLGSIDQDRLRQAFCGLAQHGGFLIIHVRAQNAGILITCDSNSVTFEFFELSPLNRAAMGTEGRLRRQFPASAVSIPMGTFKDDSFQSALSETIAKMSYQEVAEMKPKVRKAGDEHIEDRETTDPSIVTDFLATSLSALGKNLQVHQIEKNTREEVLWKDAKLPWRRSPLWLLVRVAIQIFFSRHRRSGNPYKEFMVFFMRHILEAAESLNLPGDVLFCMAAKISGRLLKLDHGLTYLWLPSVQQTLSSVKCSLKKRWSSIMKQAEPDLQIPNLQAFQVEQDTRASYPELDSFINQIESRKCASGEVTFHPPWSAAKFDGTSLPCLQSNLSDEGSYFDLLEFEKWVAVSLDEWLRSHISKKDTCRELLGAMRSYHQISSSHYSENPESLSLMLLTVLELWVACDKSASHHHTLLLDYDPEIPYELLESLILPFKRQMERLSDVEAYVKGRRDKAKQSNPCIFSSFGHAQSFSVRYFSSSVDHQDLLRRIEDDASTERERKREEFRALKEDYNFHMEQYEKLPCIKYRVVDSATGRPREVHCSSCRSCPHLRSAELLTIEVHEWPLPTEKLKAQNTVFELQVPMPFNHWRDMTTYVIIDVLKSAYSKARGESVEMRLEQYLPSFYTTKSNRLSLASTTKSNRKTHRRGKMIATAVEGDVLVQNGLTYQYFDNEADCWVSKPETTDKVPDMCTYELSEQCASLQMFLLRPFHKPNGMSPNHAISQQAHCPDHLSLEEFKAMATLPIGYRIQWSNLLVQLHMPAVDFKKVDTLYLLLQISRQAGPPLPSCVWRAGHQQLCDEVFVQQFLDGLFSTLERIKENWESHHALGGLTALAARLLSLAPSPTLSSICLLFLERCRDVALNWVGQLQDKIKHSENDDQRTECLKRAFRVAYICASSFDVDEGYLRKLLASPPTAAILIESFVVVQNTLHSASQPQDPIFRLSIQALRRLQHKSCAILREEIVHRNHTCLDLAIRKSWSAYSGGGTWRPVSTNDYHWLTTLTKAKNISKCFIVHFSLLTSELLVDGLPLSRLPAKYEKHHVYPILFGNATIEVSPTRMPGMQFSSKKTHHEYALSFGMSSCGRKDFLLVATQDDQTLDLIPSRVFNNMLPHEFIHGYVHWYDRNTQTIEFRRKMAPWACSRTHWRMRKQGPYWVLELDGRFLVSTMNDSAKRLSHVLVPLENEQFIHILLHAASCRVDVEMPRLKLDFSLQLGSTKLASRQFRGMFVDSNQRIGTLVGLESKLVLRNDNNCRKLLLPDGQVSCHNSSEHVQVSVLPGTSTRVHTYEIDGLLGRLVDNGSLQSKLTLCYLHALTSYCLPDEHTGKTGTEEALSILNSAAVRSFDCLSQDILDKLDMIANLAPKREYYPPGLRYMETIYWDPDLSFLSQHGGFFDSVELIYAQASATKFFYPDLYIKPTELSQVHGCLQKRQRIRLSTFQTCRFGAENHTSACDENYRGRDRLSYLQRSTRVFEISSMIFTSQQTLHQNISPGFVDELWTRVSNSNMEDSGKPLPPEEIAYDARWLGDQNAILQKYWCRLHRTLASNLSQLNKFQKMFCLAAMAYAETGHSDIVQTLAAFSNIPAVGQVTVPNASRFCMYEGRKVDRSLLLMITRQNLVPFSCCPEYNLPRMSGESDWLLQTRRQNNFNDNQSSTIATFVGSIQSQWPCAEPYCSSNGNLTTYIRLSKAITDVQRIWTSWYQNHLFYKYLGDIANALWQRAVAPIHRCGKQVESQRELEALKKRPFLSEENLFRQSVPSLPELKDSNLDLCHPITAKANIGDKLEDLIERLKGRASRKHEYEDNYIRDLEQSLQTLRSQNAAYSIVQDDEIRRKMLIENLDHCQANATAIYHCLELSVTLDPQAEHSVGASTESHIEQAAAIFMSPRVCSSLFLRQLARAQWKLLPQIWKDAVVEYGIALTKLQRAGRMLSANGNESDLLRELLNQGHTNWDPLIYPETLLLEVESGILIRDVQEEIAAQMREPPHGANAVMQLIMGEGKSSVVIPVVVAHLANGSKLVCAIVGKPQAKELHRILVSKLGGLLNHRIYQMPFSRSLKLTAADARGIDKLYRECMETGGIMLLQPESMLSLQLMAVECHASDRQEIGSILLNIQHFFNLNSQVVIDESDENLSPKFELIYTMGTQKAIDLSPERWTIAQRLLGIVASIALDVKKQQPQSIEVTHCEDGRFPRTRILRLDAQALLLRKIAEKVCYTGLPGLPIGLQSEALRRSVFIYITEAHLSPDQIASVEGNSAFFSDSTKGPLLMLRGLIAEGVLGFVLSQKRWRVDYGPDPSRKPRTHLAVPFRAKDNPTPRSEFSQPDVVILLTCLSYYYDGLSDEALTLAFQHLLMSDQADVEYDEWIKNAPSLPESFHRLVGVNMEDLAETTKKVFPYLRFAKNVIDYYLSHIVFPKEMKEFPQKLSASGWDVGQTRTHPTTGFSGTNDSRHLLPLDVEHLDLEKQQHTNALVLENLLRPENTVELLPLQNHHSVSSAEMLLRIVTSMVPPVQVILDVGAQIIDLTNIEVASQWLKMLPKDKQKEAVIFFDGDELSVIDQKGNVERFQTSHYSEKPDACLAFLDEAHTRGTDLKFPDYYRAAVTLGVRLTKDRIAQACMRMRKLGKGQSVVFCVPDEIQSKIWTTTGIPHNQDIQVSDVLQWAISETYDDLRRSMPLWAVQGARFMRQDRLWAESTSLSGIKMSKKQAKEFLEDEAQTLECRYHPVAHGNTDGYSSFPSSSWDDSKLAPIRQRCGEFGLLEFGTAALQEEQERELAPQNEQERQVERPQPAEPEEHSIHQHVIRFVQTGDIPLTSSAFNKSFLTLRNTSAAEQFDMNQFPSGVLTTADYARTVKLRAENSCADCYQRPIQWILTSADECGVVEHLVIISPHEAQELMVKIMESSRVVLHLYAPQSNLSFPGLDALKLYSVPTSGVDWKLPPYLRLQLNLFAGQLYFRSFDDYKQTCEILSLAWQPPEEGSTVAADGFVVQGIKCPNSKFKRSPVKCLKVLLATIRRDCQDIGKTHWGRVLGGEILEKTDFTRPGDNGLNGISLPLR</sequence>
<evidence type="ECO:0000256" key="2">
    <source>
        <dbReference type="ARBA" id="ARBA00012759"/>
    </source>
</evidence>
<evidence type="ECO:0000259" key="9">
    <source>
        <dbReference type="Pfam" id="PF12340"/>
    </source>
</evidence>
<name>A0A0B4GPQ3_METGA</name>
<keyword evidence="5" id="KW-0378">Hydrolase</keyword>
<feature type="coiled-coil region" evidence="7">
    <location>
        <begin position="571"/>
        <end position="598"/>
    </location>
</feature>
<keyword evidence="6" id="KW-0788">Thiol protease</keyword>
<comment type="catalytic activity">
    <reaction evidence="1">
        <text>Thiol-dependent hydrolysis of ester, thioester, amide, peptide and isopeptide bonds formed by the C-terminal Gly of ubiquitin (a 76-residue protein attached to proteins as an intracellular targeting signal).</text>
        <dbReference type="EC" id="3.4.19.12"/>
    </reaction>
</comment>
<dbReference type="HOGENOM" id="CLU_000211_1_0_1"/>
<keyword evidence="13" id="KW-1185">Reference proteome</keyword>
<dbReference type="PANTHER" id="PTHR13367">
    <property type="entry name" value="UBIQUITIN THIOESTERASE"/>
    <property type="match status" value="1"/>
</dbReference>
<feature type="domain" description="DUF6606" evidence="11">
    <location>
        <begin position="17"/>
        <end position="286"/>
    </location>
</feature>
<evidence type="ECO:0000313" key="13">
    <source>
        <dbReference type="Proteomes" id="UP000031192"/>
    </source>
</evidence>
<dbReference type="GO" id="GO:0006508">
    <property type="term" value="P:proteolysis"/>
    <property type="evidence" value="ECO:0007669"/>
    <property type="project" value="UniProtKB-KW"/>
</dbReference>
<evidence type="ECO:0000256" key="5">
    <source>
        <dbReference type="ARBA" id="ARBA00022801"/>
    </source>
</evidence>
<keyword evidence="7" id="KW-0175">Coiled coil</keyword>
<evidence type="ECO:0000259" key="10">
    <source>
        <dbReference type="Pfam" id="PF12359"/>
    </source>
</evidence>
<evidence type="ECO:0000259" key="11">
    <source>
        <dbReference type="Pfam" id="PF20255"/>
    </source>
</evidence>
<dbReference type="GO" id="GO:0004843">
    <property type="term" value="F:cysteine-type deubiquitinase activity"/>
    <property type="evidence" value="ECO:0007669"/>
    <property type="project" value="UniProtKB-EC"/>
</dbReference>
<reference evidence="12 13" key="1">
    <citation type="journal article" date="2014" name="Proc. Natl. Acad. Sci. U.S.A.">
        <title>Trajectory and genomic determinants of fungal-pathogen speciation and host adaptation.</title>
        <authorList>
            <person name="Hu X."/>
            <person name="Xiao G."/>
            <person name="Zheng P."/>
            <person name="Shang Y."/>
            <person name="Su Y."/>
            <person name="Zhang X."/>
            <person name="Liu X."/>
            <person name="Zhan S."/>
            <person name="St Leger R.J."/>
            <person name="Wang C."/>
        </authorList>
    </citation>
    <scope>NUCLEOTIDE SEQUENCE [LARGE SCALE GENOMIC DNA]</scope>
    <source>
        <strain evidence="12 13">ARSEF 977</strain>
    </source>
</reference>
<dbReference type="InterPro" id="IPR022105">
    <property type="entry name" value="DUF3645"/>
</dbReference>
<dbReference type="PANTHER" id="PTHR13367:SF34">
    <property type="match status" value="1"/>
</dbReference>
<dbReference type="Pfam" id="PF12359">
    <property type="entry name" value="DUF3645"/>
    <property type="match status" value="1"/>
</dbReference>
<gene>
    <name evidence="12" type="ORF">MGU_10937</name>
</gene>
<comment type="caution">
    <text evidence="12">The sequence shown here is derived from an EMBL/GenBank/DDBJ whole genome shotgun (WGS) entry which is preliminary data.</text>
</comment>
<keyword evidence="4" id="KW-0833">Ubl conjugation pathway</keyword>
<evidence type="ECO:0000313" key="12">
    <source>
        <dbReference type="EMBL" id="KID81732.1"/>
    </source>
</evidence>
<accession>A0A0B4GPQ3</accession>
<feature type="region of interest" description="Disordered" evidence="8">
    <location>
        <begin position="2844"/>
        <end position="2870"/>
    </location>
</feature>
<proteinExistence type="predicted"/>
<dbReference type="Pfam" id="PF12340">
    <property type="entry name" value="DUF3638"/>
    <property type="match status" value="1"/>
</dbReference>
<dbReference type="InterPro" id="IPR046541">
    <property type="entry name" value="DUF6606"/>
</dbReference>
<dbReference type="EC" id="3.4.19.12" evidence="2"/>
<dbReference type="Proteomes" id="UP000031192">
    <property type="component" value="Unassembled WGS sequence"/>
</dbReference>
<keyword evidence="3" id="KW-0645">Protease</keyword>
<evidence type="ECO:0000256" key="8">
    <source>
        <dbReference type="SAM" id="MobiDB-lite"/>
    </source>
</evidence>
<dbReference type="OrthoDB" id="3182339at2759"/>
<dbReference type="InterPro" id="IPR051346">
    <property type="entry name" value="OTU_Deubiquitinase"/>
</dbReference>
<evidence type="ECO:0000256" key="6">
    <source>
        <dbReference type="ARBA" id="ARBA00022807"/>
    </source>
</evidence>